<dbReference type="Proteomes" id="UP001138921">
    <property type="component" value="Unassembled WGS sequence"/>
</dbReference>
<dbReference type="InterPro" id="IPR027266">
    <property type="entry name" value="TrmE/GcvT-like"/>
</dbReference>
<sequence length="286" mass="30333">MPTAILADRAITDVSGPDAEHFLQNILTLDLDALGQNEARPGALLAPQGKIMFDFLVSRSGENALRLECRADIADDFVRRLMLYRLRAKADISKQDQVLVSVSWQSDSAASQTDSTTTVRDSRFPSPVFRHYGVAPAATAGEADWHAFRIANAVAESGPDYALADAFPHDVLLDQMGGVGFKKGCFIGQEVVSRMQHRGTARRRVLLVTAAADLPAAGTELRADGKVLGALGSASGSHGLAIARIDRVKAALDAGSEITAGDVAVSLEIPSWASFTYPEAASAEDA</sequence>
<dbReference type="GO" id="GO:0016226">
    <property type="term" value="P:iron-sulfur cluster assembly"/>
    <property type="evidence" value="ECO:0007669"/>
    <property type="project" value="TreeGrafter"/>
</dbReference>
<feature type="domain" description="CAF17 C-terminal" evidence="2">
    <location>
        <begin position="202"/>
        <end position="274"/>
    </location>
</feature>
<reference evidence="3" key="2">
    <citation type="submission" date="2021-03" db="EMBL/GenBank/DDBJ databases">
        <authorList>
            <person name="Artuso I."/>
            <person name="Turrini P."/>
            <person name="Pirolo M."/>
            <person name="Lugli G.A."/>
            <person name="Ventura M."/>
            <person name="Visca P."/>
        </authorList>
    </citation>
    <scope>NUCLEOTIDE SEQUENCE</scope>
    <source>
        <strain evidence="3">LMG 26462</strain>
    </source>
</reference>
<protein>
    <submittedName>
        <fullName evidence="3">Folate-binding protein YgfZ</fullName>
    </submittedName>
</protein>
<dbReference type="NCBIfam" id="TIGR03317">
    <property type="entry name" value="ygfZ_signature"/>
    <property type="match status" value="1"/>
</dbReference>
<dbReference type="PANTHER" id="PTHR22602">
    <property type="entry name" value="TRANSFERASE CAF17, MITOCHONDRIAL-RELATED"/>
    <property type="match status" value="1"/>
</dbReference>
<gene>
    <name evidence="3" type="ORF">J1C56_06275</name>
</gene>
<dbReference type="RefSeq" id="WP_214387088.1">
    <property type="nucleotide sequence ID" value="NZ_JAFLWW010000002.1"/>
</dbReference>
<dbReference type="AlphaFoldDB" id="A0A9X1D4Y1"/>
<accession>A0A9X1D4Y1</accession>
<organism evidence="3 4">
    <name type="scientific">Aminobacter anthyllidis</name>
    <dbReference type="NCBI Taxonomy" id="1035067"/>
    <lineage>
        <taxon>Bacteria</taxon>
        <taxon>Pseudomonadati</taxon>
        <taxon>Pseudomonadota</taxon>
        <taxon>Alphaproteobacteria</taxon>
        <taxon>Hyphomicrobiales</taxon>
        <taxon>Phyllobacteriaceae</taxon>
        <taxon>Aminobacter</taxon>
    </lineage>
</organism>
<evidence type="ECO:0000313" key="4">
    <source>
        <dbReference type="Proteomes" id="UP001138921"/>
    </source>
</evidence>
<proteinExistence type="predicted"/>
<keyword evidence="4" id="KW-1185">Reference proteome</keyword>
<evidence type="ECO:0000259" key="2">
    <source>
        <dbReference type="Pfam" id="PF25455"/>
    </source>
</evidence>
<reference evidence="3" key="1">
    <citation type="journal article" date="2021" name="Microorganisms">
        <title>Phylogenomic Reconstruction and Metabolic Potential of the Genus Aminobacter.</title>
        <authorList>
            <person name="Artuso I."/>
            <person name="Turrini P."/>
            <person name="Pirolo M."/>
            <person name="Lugli G.A."/>
            <person name="Ventura M."/>
            <person name="Visca P."/>
        </authorList>
    </citation>
    <scope>NUCLEOTIDE SEQUENCE</scope>
    <source>
        <strain evidence="3">LMG 26462</strain>
    </source>
</reference>
<dbReference type="InterPro" id="IPR057460">
    <property type="entry name" value="CAF17_C"/>
</dbReference>
<evidence type="ECO:0000313" key="3">
    <source>
        <dbReference type="EMBL" id="MBT1155194.1"/>
    </source>
</evidence>
<dbReference type="Pfam" id="PF25455">
    <property type="entry name" value="Beta-barrel_CAF17_C"/>
    <property type="match status" value="1"/>
</dbReference>
<keyword evidence="1" id="KW-0809">Transit peptide</keyword>
<dbReference type="Gene3D" id="2.40.30.160">
    <property type="match status" value="1"/>
</dbReference>
<dbReference type="SUPFAM" id="SSF103025">
    <property type="entry name" value="Folate-binding domain"/>
    <property type="match status" value="1"/>
</dbReference>
<name>A0A9X1D4Y1_9HYPH</name>
<dbReference type="EMBL" id="JAFLWW010000002">
    <property type="protein sequence ID" value="MBT1155194.1"/>
    <property type="molecule type" value="Genomic_DNA"/>
</dbReference>
<comment type="caution">
    <text evidence="3">The sequence shown here is derived from an EMBL/GenBank/DDBJ whole genome shotgun (WGS) entry which is preliminary data.</text>
</comment>
<dbReference type="PANTHER" id="PTHR22602:SF0">
    <property type="entry name" value="TRANSFERASE CAF17, MITOCHONDRIAL-RELATED"/>
    <property type="match status" value="1"/>
</dbReference>
<dbReference type="InterPro" id="IPR045179">
    <property type="entry name" value="YgfZ/GcvT"/>
</dbReference>
<dbReference type="PIRSF" id="PIRSF006487">
    <property type="entry name" value="GcvT"/>
    <property type="match status" value="1"/>
</dbReference>
<dbReference type="InterPro" id="IPR017703">
    <property type="entry name" value="YgfZ/GCV_T_CS"/>
</dbReference>
<evidence type="ECO:0000256" key="1">
    <source>
        <dbReference type="ARBA" id="ARBA00022946"/>
    </source>
</evidence>
<dbReference type="Gene3D" id="3.30.1360.120">
    <property type="entry name" value="Probable tRNA modification gtpase trme, domain 1"/>
    <property type="match status" value="1"/>
</dbReference>